<evidence type="ECO:0000313" key="2">
    <source>
        <dbReference type="EMBL" id="TKW15564.1"/>
    </source>
</evidence>
<evidence type="ECO:0000256" key="1">
    <source>
        <dbReference type="SAM" id="SignalP"/>
    </source>
</evidence>
<gene>
    <name evidence="2" type="ORF">SEVIR_5G245850v2</name>
</gene>
<keyword evidence="1" id="KW-0732">Signal</keyword>
<keyword evidence="3" id="KW-1185">Reference proteome</keyword>
<proteinExistence type="predicted"/>
<name>A0A4U6UL42_SETVI</name>
<accession>A0A4U6UL42</accession>
<feature type="chain" id="PRO_5020680180" description="FLZ-type domain-containing protein" evidence="1">
    <location>
        <begin position="20"/>
        <end position="46"/>
    </location>
</feature>
<dbReference type="Gramene" id="TKW15564">
    <property type="protein sequence ID" value="TKW15564"/>
    <property type="gene ID" value="SEVIR_5G245850v2"/>
</dbReference>
<feature type="signal peptide" evidence="1">
    <location>
        <begin position="1"/>
        <end position="19"/>
    </location>
</feature>
<organism evidence="2 3">
    <name type="scientific">Setaria viridis</name>
    <name type="common">Green bristlegrass</name>
    <name type="synonym">Setaria italica subsp. viridis</name>
    <dbReference type="NCBI Taxonomy" id="4556"/>
    <lineage>
        <taxon>Eukaryota</taxon>
        <taxon>Viridiplantae</taxon>
        <taxon>Streptophyta</taxon>
        <taxon>Embryophyta</taxon>
        <taxon>Tracheophyta</taxon>
        <taxon>Spermatophyta</taxon>
        <taxon>Magnoliopsida</taxon>
        <taxon>Liliopsida</taxon>
        <taxon>Poales</taxon>
        <taxon>Poaceae</taxon>
        <taxon>PACMAD clade</taxon>
        <taxon>Panicoideae</taxon>
        <taxon>Panicodae</taxon>
        <taxon>Paniceae</taxon>
        <taxon>Cenchrinae</taxon>
        <taxon>Setaria</taxon>
    </lineage>
</organism>
<dbReference type="AlphaFoldDB" id="A0A4U6UL42"/>
<reference evidence="2" key="1">
    <citation type="submission" date="2019-03" db="EMBL/GenBank/DDBJ databases">
        <title>WGS assembly of Setaria viridis.</title>
        <authorList>
            <person name="Huang P."/>
            <person name="Jenkins J."/>
            <person name="Grimwood J."/>
            <person name="Barry K."/>
            <person name="Healey A."/>
            <person name="Mamidi S."/>
            <person name="Sreedasyam A."/>
            <person name="Shu S."/>
            <person name="Feldman M."/>
            <person name="Wu J."/>
            <person name="Yu Y."/>
            <person name="Chen C."/>
            <person name="Johnson J."/>
            <person name="Rokhsar D."/>
            <person name="Baxter I."/>
            <person name="Schmutz J."/>
            <person name="Brutnell T."/>
            <person name="Kellogg E."/>
        </authorList>
    </citation>
    <scope>NUCLEOTIDE SEQUENCE [LARGE SCALE GENOMIC DNA]</scope>
</reference>
<protein>
    <recommendedName>
        <fullName evidence="4">FLZ-type domain-containing protein</fullName>
    </recommendedName>
</protein>
<dbReference type="Proteomes" id="UP000298652">
    <property type="component" value="Chromosome 5"/>
</dbReference>
<sequence>MVGLATGTILFLYLKLCSECNDYLSRHNIFVGSFKLQRLPNTLIII</sequence>
<evidence type="ECO:0000313" key="3">
    <source>
        <dbReference type="Proteomes" id="UP000298652"/>
    </source>
</evidence>
<dbReference type="EMBL" id="CM016556">
    <property type="protein sequence ID" value="TKW15564.1"/>
    <property type="molecule type" value="Genomic_DNA"/>
</dbReference>
<evidence type="ECO:0008006" key="4">
    <source>
        <dbReference type="Google" id="ProtNLM"/>
    </source>
</evidence>